<comment type="similarity">
    <text evidence="2 8 9">Belongs to the glycosyl hydrolase 9 (cellulase E) family.</text>
</comment>
<evidence type="ECO:0000256" key="10">
    <source>
        <dbReference type="SAM" id="MobiDB-lite"/>
    </source>
</evidence>
<dbReference type="AlphaFoldDB" id="A0AA41VR54"/>
<evidence type="ECO:0000256" key="2">
    <source>
        <dbReference type="ARBA" id="ARBA00007072"/>
    </source>
</evidence>
<feature type="active site" evidence="8">
    <location>
        <position position="148"/>
    </location>
</feature>
<evidence type="ECO:0000256" key="5">
    <source>
        <dbReference type="ARBA" id="ARBA00023277"/>
    </source>
</evidence>
<keyword evidence="6 8" id="KW-0326">Glycosidase</keyword>
<dbReference type="EC" id="3.2.1.4" evidence="9"/>
<evidence type="ECO:0000313" key="13">
    <source>
        <dbReference type="Proteomes" id="UP001177140"/>
    </source>
</evidence>
<gene>
    <name evidence="12" type="ORF">MKW94_021043</name>
</gene>
<evidence type="ECO:0000313" key="12">
    <source>
        <dbReference type="EMBL" id="MCL7045966.1"/>
    </source>
</evidence>
<evidence type="ECO:0000256" key="6">
    <source>
        <dbReference type="ARBA" id="ARBA00023295"/>
    </source>
</evidence>
<dbReference type="Proteomes" id="UP001177140">
    <property type="component" value="Unassembled WGS sequence"/>
</dbReference>
<protein>
    <recommendedName>
        <fullName evidence="9">Endoglucanase</fullName>
        <ecNumber evidence="9">3.2.1.4</ecNumber>
    </recommendedName>
</protein>
<dbReference type="InterPro" id="IPR033126">
    <property type="entry name" value="Glyco_hydro_9_Asp/Glu_AS"/>
</dbReference>
<keyword evidence="4 9" id="KW-0136">Cellulose degradation</keyword>
<dbReference type="GO" id="GO:0008810">
    <property type="term" value="F:cellulase activity"/>
    <property type="evidence" value="ECO:0007669"/>
    <property type="project" value="UniProtKB-EC"/>
</dbReference>
<dbReference type="Pfam" id="PF00759">
    <property type="entry name" value="Glyco_hydro_9"/>
    <property type="match status" value="1"/>
</dbReference>
<evidence type="ECO:0000256" key="7">
    <source>
        <dbReference type="ARBA" id="ARBA00023326"/>
    </source>
</evidence>
<dbReference type="PROSITE" id="PS00698">
    <property type="entry name" value="GH9_3"/>
    <property type="match status" value="1"/>
</dbReference>
<dbReference type="SUPFAM" id="SSF48208">
    <property type="entry name" value="Six-hairpin glycosidases"/>
    <property type="match status" value="1"/>
</dbReference>
<keyword evidence="5 8" id="KW-0119">Carbohydrate metabolism</keyword>
<reference evidence="12" key="1">
    <citation type="submission" date="2022-03" db="EMBL/GenBank/DDBJ databases">
        <title>A functionally conserved STORR gene fusion in Papaver species that diverged 16.8 million years ago.</title>
        <authorList>
            <person name="Catania T."/>
        </authorList>
    </citation>
    <scope>NUCLEOTIDE SEQUENCE</scope>
    <source>
        <strain evidence="12">S-191538</strain>
    </source>
</reference>
<evidence type="ECO:0000256" key="9">
    <source>
        <dbReference type="RuleBase" id="RU361166"/>
    </source>
</evidence>
<organism evidence="12 13">
    <name type="scientific">Papaver nudicaule</name>
    <name type="common">Iceland poppy</name>
    <dbReference type="NCBI Taxonomy" id="74823"/>
    <lineage>
        <taxon>Eukaryota</taxon>
        <taxon>Viridiplantae</taxon>
        <taxon>Streptophyta</taxon>
        <taxon>Embryophyta</taxon>
        <taxon>Tracheophyta</taxon>
        <taxon>Spermatophyta</taxon>
        <taxon>Magnoliopsida</taxon>
        <taxon>Ranunculales</taxon>
        <taxon>Papaveraceae</taxon>
        <taxon>Papaveroideae</taxon>
        <taxon>Papaver</taxon>
    </lineage>
</organism>
<keyword evidence="13" id="KW-1185">Reference proteome</keyword>
<feature type="domain" description="Glycoside hydrolase family 9" evidence="11">
    <location>
        <begin position="1"/>
        <end position="170"/>
    </location>
</feature>
<dbReference type="InterPro" id="IPR012341">
    <property type="entry name" value="6hp_glycosidase-like_sf"/>
</dbReference>
<evidence type="ECO:0000259" key="11">
    <source>
        <dbReference type="Pfam" id="PF00759"/>
    </source>
</evidence>
<dbReference type="PANTHER" id="PTHR22298">
    <property type="entry name" value="ENDO-1,4-BETA-GLUCANASE"/>
    <property type="match status" value="1"/>
</dbReference>
<evidence type="ECO:0000256" key="8">
    <source>
        <dbReference type="PROSITE-ProRule" id="PRU10060"/>
    </source>
</evidence>
<proteinExistence type="inferred from homology"/>
<name>A0AA41VR54_PAPNU</name>
<accession>A0AA41VR54</accession>
<evidence type="ECO:0000256" key="3">
    <source>
        <dbReference type="ARBA" id="ARBA00022801"/>
    </source>
</evidence>
<sequence length="206" mass="22657">MCSYLEKYNVYNFTKGGLIQMNHGGWQNLQYAANAAFIASLYVDYMKATGIPGWYCGPEYTGVDVLYKFATSQVDYILGSNPRNMSYVVGYGVHWPKHVHHRAASIPNNDHKYSCFEGLKWRNNPNSNPNNITGAMVGGPDRFDVFHDVRTNYSYTEPTLAGNAGLVAALVSLTTSGGSVIDKNTMFSGVPPLSPVSPPPPPPWKP</sequence>
<feature type="active site" evidence="8">
    <location>
        <position position="157"/>
    </location>
</feature>
<dbReference type="InterPro" id="IPR008928">
    <property type="entry name" value="6-hairpin_glycosidase_sf"/>
</dbReference>
<dbReference type="GO" id="GO:0030245">
    <property type="term" value="P:cellulose catabolic process"/>
    <property type="evidence" value="ECO:0007669"/>
    <property type="project" value="UniProtKB-KW"/>
</dbReference>
<evidence type="ECO:0000256" key="4">
    <source>
        <dbReference type="ARBA" id="ARBA00023001"/>
    </source>
</evidence>
<comment type="catalytic activity">
    <reaction evidence="1 9">
        <text>Endohydrolysis of (1-&gt;4)-beta-D-glucosidic linkages in cellulose, lichenin and cereal beta-D-glucans.</text>
        <dbReference type="EC" id="3.2.1.4"/>
    </reaction>
</comment>
<dbReference type="Gene3D" id="1.50.10.10">
    <property type="match status" value="1"/>
</dbReference>
<feature type="compositionally biased region" description="Pro residues" evidence="10">
    <location>
        <begin position="192"/>
        <end position="206"/>
    </location>
</feature>
<feature type="region of interest" description="Disordered" evidence="10">
    <location>
        <begin position="187"/>
        <end position="206"/>
    </location>
</feature>
<comment type="caution">
    <text evidence="12">The sequence shown here is derived from an EMBL/GenBank/DDBJ whole genome shotgun (WGS) entry which is preliminary data.</text>
</comment>
<evidence type="ECO:0000256" key="1">
    <source>
        <dbReference type="ARBA" id="ARBA00000966"/>
    </source>
</evidence>
<keyword evidence="3 8" id="KW-0378">Hydrolase</keyword>
<dbReference type="InterPro" id="IPR001701">
    <property type="entry name" value="Glyco_hydro_9"/>
</dbReference>
<dbReference type="EMBL" id="JAJJMA010275905">
    <property type="protein sequence ID" value="MCL7045966.1"/>
    <property type="molecule type" value="Genomic_DNA"/>
</dbReference>
<keyword evidence="7 8" id="KW-0624">Polysaccharide degradation</keyword>